<keyword evidence="3 6" id="KW-1133">Transmembrane helix</keyword>
<sequence>MSDSNNTNDEIAAAEAALKEAQERLRVAREKQAQGGQPEGSSEIGGVDQPGGAGRSNQQGHDAWSQAYQQGHDAWSQSSQQASDVWGQTHWQANCQAYQQSQGPWQANQAYSQPYGQPYQQPYAQAAPNTKDHVAAGLLAIFLGSLGIHKFYLGYNTPGFIMLAVTIVGSIFSLGLAGLAMVVISIVEGVLYLSKSQTEFEQIYVFNKKEWF</sequence>
<feature type="region of interest" description="Disordered" evidence="5">
    <location>
        <begin position="22"/>
        <end position="83"/>
    </location>
</feature>
<protein>
    <submittedName>
        <fullName evidence="8">NINE protein</fullName>
    </submittedName>
</protein>
<dbReference type="GeneID" id="98657589"/>
<proteinExistence type="predicted"/>
<dbReference type="OrthoDB" id="2004788at2"/>
<evidence type="ECO:0000256" key="5">
    <source>
        <dbReference type="SAM" id="MobiDB-lite"/>
    </source>
</evidence>
<dbReference type="EMBL" id="WAJR01000006">
    <property type="protein sequence ID" value="KAB1641347.1"/>
    <property type="molecule type" value="Genomic_DNA"/>
</dbReference>
<feature type="compositionally biased region" description="Basic and acidic residues" evidence="5">
    <location>
        <begin position="22"/>
        <end position="32"/>
    </location>
</feature>
<evidence type="ECO:0000256" key="1">
    <source>
        <dbReference type="ARBA" id="ARBA00004141"/>
    </source>
</evidence>
<gene>
    <name evidence="8" type="ORF">F8C90_04115</name>
</gene>
<dbReference type="GO" id="GO:0016020">
    <property type="term" value="C:membrane"/>
    <property type="evidence" value="ECO:0007669"/>
    <property type="project" value="UniProtKB-SubCell"/>
</dbReference>
<keyword evidence="9" id="KW-1185">Reference proteome</keyword>
<evidence type="ECO:0000256" key="3">
    <source>
        <dbReference type="ARBA" id="ARBA00022989"/>
    </source>
</evidence>
<dbReference type="Pfam" id="PF05154">
    <property type="entry name" value="TM2"/>
    <property type="match status" value="1"/>
</dbReference>
<evidence type="ECO:0000259" key="7">
    <source>
        <dbReference type="Pfam" id="PF05154"/>
    </source>
</evidence>
<evidence type="ECO:0000256" key="2">
    <source>
        <dbReference type="ARBA" id="ARBA00022692"/>
    </source>
</evidence>
<feature type="transmembrane region" description="Helical" evidence="6">
    <location>
        <begin position="159"/>
        <end position="187"/>
    </location>
</feature>
<evidence type="ECO:0000313" key="9">
    <source>
        <dbReference type="Proteomes" id="UP000468668"/>
    </source>
</evidence>
<keyword evidence="4 6" id="KW-0472">Membrane</keyword>
<keyword evidence="2 6" id="KW-0812">Transmembrane</keyword>
<feature type="transmembrane region" description="Helical" evidence="6">
    <location>
        <begin position="134"/>
        <end position="153"/>
    </location>
</feature>
<dbReference type="InterPro" id="IPR007829">
    <property type="entry name" value="TM2"/>
</dbReference>
<feature type="domain" description="TM2" evidence="7">
    <location>
        <begin position="130"/>
        <end position="173"/>
    </location>
</feature>
<evidence type="ECO:0000313" key="8">
    <source>
        <dbReference type="EMBL" id="KAB1641347.1"/>
    </source>
</evidence>
<comment type="caution">
    <text evidence="8">The sequence shown here is derived from an EMBL/GenBank/DDBJ whole genome shotgun (WGS) entry which is preliminary data.</text>
</comment>
<reference evidence="8 9" key="1">
    <citation type="submission" date="2019-09" db="EMBL/GenBank/DDBJ databases">
        <title>Whole genome shotgun sequencing (WGS) of Ellagibacter isourolithinifaciens DSM 104140(T) and Adlercreutzia muris DSM 29508(T).</title>
        <authorList>
            <person name="Stoll D.A."/>
            <person name="Danylec N."/>
            <person name="Huch M."/>
        </authorList>
    </citation>
    <scope>NUCLEOTIDE SEQUENCE [LARGE SCALE GENOMIC DNA]</scope>
    <source>
        <strain evidence="8 9">DSM 104140</strain>
    </source>
</reference>
<evidence type="ECO:0000256" key="4">
    <source>
        <dbReference type="ARBA" id="ARBA00023136"/>
    </source>
</evidence>
<dbReference type="RefSeq" id="WP_158049181.1">
    <property type="nucleotide sequence ID" value="NZ_WAJR01000006.1"/>
</dbReference>
<accession>A0A6N6NPR3</accession>
<dbReference type="AlphaFoldDB" id="A0A6N6NPR3"/>
<name>A0A6N6NPR3_9ACTN</name>
<evidence type="ECO:0000256" key="6">
    <source>
        <dbReference type="SAM" id="Phobius"/>
    </source>
</evidence>
<organism evidence="8 9">
    <name type="scientific">Ellagibacter isourolithinifaciens</name>
    <dbReference type="NCBI Taxonomy" id="2137581"/>
    <lineage>
        <taxon>Bacteria</taxon>
        <taxon>Bacillati</taxon>
        <taxon>Actinomycetota</taxon>
        <taxon>Coriobacteriia</taxon>
        <taxon>Eggerthellales</taxon>
        <taxon>Eggerthellaceae</taxon>
        <taxon>Ellagibacter</taxon>
    </lineage>
</organism>
<comment type="subcellular location">
    <subcellularLocation>
        <location evidence="1">Membrane</location>
        <topology evidence="1">Multi-pass membrane protein</topology>
    </subcellularLocation>
</comment>
<dbReference type="Proteomes" id="UP000468668">
    <property type="component" value="Unassembled WGS sequence"/>
</dbReference>